<evidence type="ECO:0000256" key="2">
    <source>
        <dbReference type="SAM" id="Phobius"/>
    </source>
</evidence>
<keyword evidence="2" id="KW-0812">Transmembrane</keyword>
<dbReference type="OrthoDB" id="483649at2"/>
<dbReference type="Proteomes" id="UP000248259">
    <property type="component" value="Unassembled WGS sequence"/>
</dbReference>
<evidence type="ECO:0000256" key="1">
    <source>
        <dbReference type="SAM" id="Coils"/>
    </source>
</evidence>
<feature type="transmembrane region" description="Helical" evidence="2">
    <location>
        <begin position="7"/>
        <end position="28"/>
    </location>
</feature>
<sequence length="207" mass="23543">MTFNEELILLVVDKGIIAGIAALVWFAYSQSQKALDRAQSRIDAAEQESRDLKRDSALRSIDARIAFLERRLESFLWPLTLCMRKDDAIWQRVPGLYEDGTQLPTKSGAIVELSVLLPNHNRAVEVIEQNFHLVATESSLVGPMIQYIRHVAVFRSLREAGLKLNPIDVNEPFPTEFPEKLQEHLEQSIQELSDLKQRRAEYATSAT</sequence>
<evidence type="ECO:0000313" key="3">
    <source>
        <dbReference type="EMBL" id="PZA14281.1"/>
    </source>
</evidence>
<comment type="caution">
    <text evidence="3">The sequence shown here is derived from an EMBL/GenBank/DDBJ whole genome shotgun (WGS) entry which is preliminary data.</text>
</comment>
<accession>A0A323UPR4</accession>
<dbReference type="EMBL" id="QKOE01000047">
    <property type="protein sequence ID" value="PZA14281.1"/>
    <property type="molecule type" value="Genomic_DNA"/>
</dbReference>
<name>A0A323UPR4_9RHOO</name>
<keyword evidence="4" id="KW-1185">Reference proteome</keyword>
<gene>
    <name evidence="3" type="ORF">DNK49_22720</name>
</gene>
<keyword evidence="1" id="KW-0175">Coiled coil</keyword>
<reference evidence="3 4" key="1">
    <citation type="submission" date="2018-06" db="EMBL/GenBank/DDBJ databases">
        <title>Azoarcus communis strain SWub3 genome.</title>
        <authorList>
            <person name="Zorraquino Salvo V."/>
            <person name="Toubiana D."/>
            <person name="Blumwald E."/>
        </authorList>
    </citation>
    <scope>NUCLEOTIDE SEQUENCE [LARGE SCALE GENOMIC DNA]</scope>
    <source>
        <strain evidence="3 4">SWub3</strain>
    </source>
</reference>
<feature type="coiled-coil region" evidence="1">
    <location>
        <begin position="28"/>
        <end position="55"/>
    </location>
</feature>
<protein>
    <submittedName>
        <fullName evidence="3">Uncharacterized protein</fullName>
    </submittedName>
</protein>
<dbReference type="RefSeq" id="WP_110530341.1">
    <property type="nucleotide sequence ID" value="NZ_QKOE01000047.1"/>
</dbReference>
<proteinExistence type="predicted"/>
<dbReference type="AlphaFoldDB" id="A0A323UPR4"/>
<keyword evidence="2" id="KW-0472">Membrane</keyword>
<keyword evidence="2" id="KW-1133">Transmembrane helix</keyword>
<evidence type="ECO:0000313" key="4">
    <source>
        <dbReference type="Proteomes" id="UP000248259"/>
    </source>
</evidence>
<organism evidence="3 4">
    <name type="scientific">Parazoarcus communis SWub3 = DSM 12120</name>
    <dbReference type="NCBI Taxonomy" id="1121029"/>
    <lineage>
        <taxon>Bacteria</taxon>
        <taxon>Pseudomonadati</taxon>
        <taxon>Pseudomonadota</taxon>
        <taxon>Betaproteobacteria</taxon>
        <taxon>Rhodocyclales</taxon>
        <taxon>Zoogloeaceae</taxon>
        <taxon>Parazoarcus</taxon>
    </lineage>
</organism>